<dbReference type="InterPro" id="IPR036259">
    <property type="entry name" value="MFS_trans_sf"/>
</dbReference>
<protein>
    <submittedName>
        <fullName evidence="7">L-fucose:H+ symporter permease</fullName>
    </submittedName>
</protein>
<feature type="transmembrane region" description="Helical" evidence="6">
    <location>
        <begin position="146"/>
        <end position="164"/>
    </location>
</feature>
<dbReference type="PANTHER" id="PTHR43702:SF11">
    <property type="entry name" value="L-FUCOSE-PROTON SYMPORTER"/>
    <property type="match status" value="1"/>
</dbReference>
<dbReference type="InterPro" id="IPR011701">
    <property type="entry name" value="MFS"/>
</dbReference>
<evidence type="ECO:0000256" key="3">
    <source>
        <dbReference type="ARBA" id="ARBA00022692"/>
    </source>
</evidence>
<feature type="transmembrane region" description="Helical" evidence="6">
    <location>
        <begin position="59"/>
        <end position="76"/>
    </location>
</feature>
<keyword evidence="3 6" id="KW-0812">Transmembrane</keyword>
<comment type="subcellular location">
    <subcellularLocation>
        <location evidence="1">Cell inner membrane</location>
        <topology evidence="1">Multi-pass membrane protein</topology>
    </subcellularLocation>
</comment>
<dbReference type="InterPro" id="IPR050375">
    <property type="entry name" value="MFS_TsgA-like"/>
</dbReference>
<evidence type="ECO:0000256" key="2">
    <source>
        <dbReference type="ARBA" id="ARBA00022475"/>
    </source>
</evidence>
<accession>A0ABU5Q572</accession>
<dbReference type="Proteomes" id="UP001302949">
    <property type="component" value="Unassembled WGS sequence"/>
</dbReference>
<dbReference type="NCBIfam" id="TIGR00885">
    <property type="entry name" value="fucP"/>
    <property type="match status" value="1"/>
</dbReference>
<proteinExistence type="predicted"/>
<dbReference type="SUPFAM" id="SSF103473">
    <property type="entry name" value="MFS general substrate transporter"/>
    <property type="match status" value="1"/>
</dbReference>
<dbReference type="EMBL" id="JAYFUM010000003">
    <property type="protein sequence ID" value="MEA5137989.1"/>
    <property type="molecule type" value="Genomic_DNA"/>
</dbReference>
<name>A0ABU5Q572_9BACT</name>
<keyword evidence="8" id="KW-1185">Reference proteome</keyword>
<feature type="transmembrane region" description="Helical" evidence="6">
    <location>
        <begin position="390"/>
        <end position="410"/>
    </location>
</feature>
<feature type="transmembrane region" description="Helical" evidence="6">
    <location>
        <begin position="329"/>
        <end position="351"/>
    </location>
</feature>
<dbReference type="InterPro" id="IPR005275">
    <property type="entry name" value="Lfuc_symporter_FucP"/>
</dbReference>
<organism evidence="7 8">
    <name type="scientific">Arcicella rigui</name>
    <dbReference type="NCBI Taxonomy" id="797020"/>
    <lineage>
        <taxon>Bacteria</taxon>
        <taxon>Pseudomonadati</taxon>
        <taxon>Bacteroidota</taxon>
        <taxon>Cytophagia</taxon>
        <taxon>Cytophagales</taxon>
        <taxon>Flectobacillaceae</taxon>
        <taxon>Arcicella</taxon>
    </lineage>
</organism>
<feature type="transmembrane region" description="Helical" evidence="6">
    <location>
        <begin position="194"/>
        <end position="214"/>
    </location>
</feature>
<sequence>MENHLQTTIDTKQSKLIPQILLTGLFLLWGCASGLNYLLMSQCQQVFRLSSFQTSFVQTFFYFGYFSMALPAGLLMQRYSFKAGIILGLLLSGVGAFLFYPAADIQEYGFFLVVVFIISSGLAFLETAANLYIIALGNAENASFRLLFTQSFNPIGFISILIITNELSIMPSQHFNLSAIQMDDFSRLYLQDILLPYIIVGIVVVIWALLMFLAKFPDVKEELVKTKNPVKLKAILRNHPLRYSIIAQFFYMGAQVGIWNYFAQHSSNNVDLLSSKAYLINALLLFTIGRFISSVLSRYIMIEKILFSSALMNVILCGIAISFDNQIGLNALMATSFFMAAMFPGIFVLGVRDFKENSKLAGGLIVMGMIGGVFLAVLMNQFSENYSLKYSFGLPMFYFTVILIYAWYFIKKNNADLQEASVKA</sequence>
<evidence type="ECO:0000256" key="6">
    <source>
        <dbReference type="SAM" id="Phobius"/>
    </source>
</evidence>
<keyword evidence="4 6" id="KW-1133">Transmembrane helix</keyword>
<dbReference type="Pfam" id="PF07690">
    <property type="entry name" value="MFS_1"/>
    <property type="match status" value="1"/>
</dbReference>
<feature type="transmembrane region" description="Helical" evidence="6">
    <location>
        <begin position="20"/>
        <end position="39"/>
    </location>
</feature>
<comment type="caution">
    <text evidence="7">The sequence shown here is derived from an EMBL/GenBank/DDBJ whole genome shotgun (WGS) entry which is preliminary data.</text>
</comment>
<reference evidence="7 8" key="1">
    <citation type="submission" date="2023-12" db="EMBL/GenBank/DDBJ databases">
        <title>Novel species of the genus Arcicella isolated from rivers.</title>
        <authorList>
            <person name="Lu H."/>
        </authorList>
    </citation>
    <scope>NUCLEOTIDE SEQUENCE [LARGE SCALE GENOMIC DNA]</scope>
    <source>
        <strain evidence="7 8">KCTC 23307</strain>
    </source>
</reference>
<evidence type="ECO:0000256" key="1">
    <source>
        <dbReference type="ARBA" id="ARBA00004429"/>
    </source>
</evidence>
<dbReference type="RefSeq" id="WP_323295157.1">
    <property type="nucleotide sequence ID" value="NZ_JAYFUM010000003.1"/>
</dbReference>
<feature type="transmembrane region" description="Helical" evidence="6">
    <location>
        <begin position="83"/>
        <end position="102"/>
    </location>
</feature>
<keyword evidence="5 6" id="KW-0472">Membrane</keyword>
<feature type="transmembrane region" description="Helical" evidence="6">
    <location>
        <begin position="108"/>
        <end position="134"/>
    </location>
</feature>
<feature type="transmembrane region" description="Helical" evidence="6">
    <location>
        <begin position="305"/>
        <end position="323"/>
    </location>
</feature>
<feature type="transmembrane region" description="Helical" evidence="6">
    <location>
        <begin position="275"/>
        <end position="293"/>
    </location>
</feature>
<evidence type="ECO:0000256" key="5">
    <source>
        <dbReference type="ARBA" id="ARBA00023136"/>
    </source>
</evidence>
<evidence type="ECO:0000256" key="4">
    <source>
        <dbReference type="ARBA" id="ARBA00022989"/>
    </source>
</evidence>
<feature type="transmembrane region" description="Helical" evidence="6">
    <location>
        <begin position="360"/>
        <end position="378"/>
    </location>
</feature>
<feature type="transmembrane region" description="Helical" evidence="6">
    <location>
        <begin position="241"/>
        <end position="263"/>
    </location>
</feature>
<gene>
    <name evidence="7" type="primary">fucP</name>
    <name evidence="7" type="ORF">VB248_02515</name>
</gene>
<keyword evidence="2" id="KW-1003">Cell membrane</keyword>
<dbReference type="Gene3D" id="1.20.1250.20">
    <property type="entry name" value="MFS general substrate transporter like domains"/>
    <property type="match status" value="2"/>
</dbReference>
<evidence type="ECO:0000313" key="8">
    <source>
        <dbReference type="Proteomes" id="UP001302949"/>
    </source>
</evidence>
<evidence type="ECO:0000313" key="7">
    <source>
        <dbReference type="EMBL" id="MEA5137989.1"/>
    </source>
</evidence>
<dbReference type="PANTHER" id="PTHR43702">
    <property type="entry name" value="L-FUCOSE-PROTON SYMPORTER"/>
    <property type="match status" value="1"/>
</dbReference>